<accession>A0A0S7WLI0</accession>
<evidence type="ECO:0000313" key="3">
    <source>
        <dbReference type="Proteomes" id="UP000051124"/>
    </source>
</evidence>
<feature type="transmembrane region" description="Helical" evidence="1">
    <location>
        <begin position="21"/>
        <end position="41"/>
    </location>
</feature>
<keyword evidence="1" id="KW-1133">Transmembrane helix</keyword>
<keyword evidence="1" id="KW-0472">Membrane</keyword>
<comment type="caution">
    <text evidence="2">The sequence shown here is derived from an EMBL/GenBank/DDBJ whole genome shotgun (WGS) entry which is preliminary data.</text>
</comment>
<evidence type="ECO:0000313" key="2">
    <source>
        <dbReference type="EMBL" id="KPJ51000.1"/>
    </source>
</evidence>
<dbReference type="Proteomes" id="UP000051124">
    <property type="component" value="Unassembled WGS sequence"/>
</dbReference>
<protein>
    <submittedName>
        <fullName evidence="2">Uncharacterized protein</fullName>
    </submittedName>
</protein>
<dbReference type="AlphaFoldDB" id="A0A0S7WLI0"/>
<evidence type="ECO:0000256" key="1">
    <source>
        <dbReference type="SAM" id="Phobius"/>
    </source>
</evidence>
<proteinExistence type="predicted"/>
<keyword evidence="1" id="KW-0812">Transmembrane</keyword>
<reference evidence="2 3" key="1">
    <citation type="journal article" date="2015" name="Microbiome">
        <title>Genomic resolution of linkages in carbon, nitrogen, and sulfur cycling among widespread estuary sediment bacteria.</title>
        <authorList>
            <person name="Baker B.J."/>
            <person name="Lazar C.S."/>
            <person name="Teske A.P."/>
            <person name="Dick G.J."/>
        </authorList>
    </citation>
    <scope>NUCLEOTIDE SEQUENCE [LARGE SCALE GENOMIC DNA]</scope>
    <source>
        <strain evidence="2">DG_26</strain>
    </source>
</reference>
<gene>
    <name evidence="2" type="ORF">AMJ40_01225</name>
</gene>
<organism evidence="2 3">
    <name type="scientific">candidate division TA06 bacterium DG_26</name>
    <dbReference type="NCBI Taxonomy" id="1703771"/>
    <lineage>
        <taxon>Bacteria</taxon>
        <taxon>Bacteria division TA06</taxon>
    </lineage>
</organism>
<dbReference type="EMBL" id="LIZT01000008">
    <property type="protein sequence ID" value="KPJ51000.1"/>
    <property type="molecule type" value="Genomic_DNA"/>
</dbReference>
<name>A0A0S7WLI0_UNCT6</name>
<sequence length="190" mass="21381">MRASIYYDDSGRNFHSDRRCGTILLCAFAVCFISLVGSGNARETEVLPERLCFVIRDDGDILQKVRIRGDFSAYSTFEILYKPEAIQVVGLDRPDASGVLNLELILQFPEGTYAETEALWEQLTEERIRRLQMRGKRVSKRHLPSMAMYSKLQILVVGSTLEEATITIPLKAVFDFSGTKRSAVSSGYAE</sequence>